<reference evidence="1" key="1">
    <citation type="journal article" date="2014" name="Front. Microbiol.">
        <title>High frequency of phylogenetically diverse reductive dehalogenase-homologous genes in deep subseafloor sedimentary metagenomes.</title>
        <authorList>
            <person name="Kawai M."/>
            <person name="Futagami T."/>
            <person name="Toyoda A."/>
            <person name="Takaki Y."/>
            <person name="Nishi S."/>
            <person name="Hori S."/>
            <person name="Arai W."/>
            <person name="Tsubouchi T."/>
            <person name="Morono Y."/>
            <person name="Uchiyama I."/>
            <person name="Ito T."/>
            <person name="Fujiyama A."/>
            <person name="Inagaki F."/>
            <person name="Takami H."/>
        </authorList>
    </citation>
    <scope>NUCLEOTIDE SEQUENCE</scope>
    <source>
        <strain evidence="1">Expedition CK06-06</strain>
    </source>
</reference>
<dbReference type="EMBL" id="BARS01053292">
    <property type="protein sequence ID" value="GAG50364.1"/>
    <property type="molecule type" value="Genomic_DNA"/>
</dbReference>
<organism evidence="1">
    <name type="scientific">marine sediment metagenome</name>
    <dbReference type="NCBI Taxonomy" id="412755"/>
    <lineage>
        <taxon>unclassified sequences</taxon>
        <taxon>metagenomes</taxon>
        <taxon>ecological metagenomes</taxon>
    </lineage>
</organism>
<comment type="caution">
    <text evidence="1">The sequence shown here is derived from an EMBL/GenBank/DDBJ whole genome shotgun (WGS) entry which is preliminary data.</text>
</comment>
<sequence length="209" mass="24530">VPQGCNTSLFLKIKKQPLPKDIREIPSPIIGFSGNINYRLNFFLIKSLALSQPEWAFVFIGPFHYNPKQDKIINFNKNLKELQKIKNIYFLGRKSKKQLVAYIDNLDIGIIPYNIKQKYNLYCYPMKVFEYFARGKPVVSTPIESLIPLQPYVKIAKDAKEFSLKIAKILKTGWSKKYQKEQRKLAIANSWKKKIERISQILKEEFRII</sequence>
<proteinExistence type="predicted"/>
<dbReference type="Pfam" id="PF13692">
    <property type="entry name" value="Glyco_trans_1_4"/>
    <property type="match status" value="1"/>
</dbReference>
<accession>X0Y3B3</accession>
<evidence type="ECO:0008006" key="2">
    <source>
        <dbReference type="Google" id="ProtNLM"/>
    </source>
</evidence>
<evidence type="ECO:0000313" key="1">
    <source>
        <dbReference type="EMBL" id="GAG50364.1"/>
    </source>
</evidence>
<dbReference type="SUPFAM" id="SSF53756">
    <property type="entry name" value="UDP-Glycosyltransferase/glycogen phosphorylase"/>
    <property type="match status" value="1"/>
</dbReference>
<dbReference type="Gene3D" id="3.40.50.2000">
    <property type="entry name" value="Glycogen Phosphorylase B"/>
    <property type="match status" value="1"/>
</dbReference>
<gene>
    <name evidence="1" type="ORF">S01H1_79100</name>
</gene>
<feature type="non-terminal residue" evidence="1">
    <location>
        <position position="1"/>
    </location>
</feature>
<name>X0Y3B3_9ZZZZ</name>
<dbReference type="AlphaFoldDB" id="X0Y3B3"/>
<protein>
    <recommendedName>
        <fullName evidence="2">Glycosyl transferase family 1 domain-containing protein</fullName>
    </recommendedName>
</protein>